<feature type="transmembrane region" description="Helical" evidence="5">
    <location>
        <begin position="95"/>
        <end position="118"/>
    </location>
</feature>
<dbReference type="RefSeq" id="WP_255160724.1">
    <property type="nucleotide sequence ID" value="NZ_CP101497.1"/>
</dbReference>
<comment type="subcellular location">
    <subcellularLocation>
        <location evidence="1">Membrane</location>
        <topology evidence="1">Multi-pass membrane protein</topology>
    </subcellularLocation>
</comment>
<dbReference type="InterPro" id="IPR053153">
    <property type="entry name" value="APC_K+_Transporter"/>
</dbReference>
<evidence type="ECO:0000256" key="2">
    <source>
        <dbReference type="ARBA" id="ARBA00022692"/>
    </source>
</evidence>
<proteinExistence type="predicted"/>
<gene>
    <name evidence="7" type="ORF">NNL39_05695</name>
</gene>
<dbReference type="InterPro" id="IPR002293">
    <property type="entry name" value="AA/rel_permease1"/>
</dbReference>
<feature type="transmembrane region" description="Helical" evidence="5">
    <location>
        <begin position="234"/>
        <end position="258"/>
    </location>
</feature>
<feature type="transmembrane region" description="Helical" evidence="5">
    <location>
        <begin position="366"/>
        <end position="385"/>
    </location>
</feature>
<dbReference type="PANTHER" id="PTHR47704:SF1">
    <property type="entry name" value="POTASSIUM TRANSPORTER KIMA"/>
    <property type="match status" value="1"/>
</dbReference>
<feature type="transmembrane region" description="Helical" evidence="5">
    <location>
        <begin position="278"/>
        <end position="300"/>
    </location>
</feature>
<keyword evidence="4 5" id="KW-0472">Membrane</keyword>
<keyword evidence="2 5" id="KW-0812">Transmembrane</keyword>
<feature type="chain" id="PRO_5046132654" evidence="6">
    <location>
        <begin position="21"/>
        <end position="468"/>
    </location>
</feature>
<feature type="transmembrane region" description="Helical" evidence="5">
    <location>
        <begin position="397"/>
        <end position="415"/>
    </location>
</feature>
<evidence type="ECO:0000256" key="1">
    <source>
        <dbReference type="ARBA" id="ARBA00004141"/>
    </source>
</evidence>
<organism evidence="7 8">
    <name type="scientific">Microcella humidisoli</name>
    <dbReference type="NCBI Taxonomy" id="2963406"/>
    <lineage>
        <taxon>Bacteria</taxon>
        <taxon>Bacillati</taxon>
        <taxon>Actinomycetota</taxon>
        <taxon>Actinomycetes</taxon>
        <taxon>Micrococcales</taxon>
        <taxon>Microbacteriaceae</taxon>
        <taxon>Microcella</taxon>
    </lineage>
</organism>
<dbReference type="Proteomes" id="UP001060039">
    <property type="component" value="Chromosome"/>
</dbReference>
<name>A0ABY5FZN9_9MICO</name>
<evidence type="ECO:0000313" key="8">
    <source>
        <dbReference type="Proteomes" id="UP001060039"/>
    </source>
</evidence>
<keyword evidence="8" id="KW-1185">Reference proteome</keyword>
<keyword evidence="3 5" id="KW-1133">Transmembrane helix</keyword>
<sequence length="468" mass="48555">MLILRSRAVLFLAFAFAVMADPVSSVAYAVEAALHALGGRLDLLVATMGLVVAIIALVIVNYRALIARYPEGGGASAAVGEAFGDGWSFVPVGSLVVDFVLTIAISVSAAASAVIAYFPQLEPWRLLIALVLVAVVGGLCWFGHLGRIVFALMTIVFVLVAAAVLVFSAFAQPLEGAALAVSAAAAEADPGALAGLIAVVFAFPVAMALATGVEAPSTAIAQLGELDDAGRRRFGQLTLWLTLGIVGVITLGLATQAARLDIGLPEAGSTLIADFARYVAPAPLFALFQLMTALLLLAAASSSFQAGPGLLKALAVHPGRAHAVGILPAAFGRVNSRHTPYWGLVLFAVLSMVVVAAAGADDQRLVLFYAVAVFLSFLSGLLAMTRFTFVARQRKRFALNVFGSSVVAFTLVVNLARGWPLVSLVAAALIAGALWMLWVRAGRPEGIRSIEALAEKAEASTDPITPDR</sequence>
<feature type="transmembrane region" description="Helical" evidence="5">
    <location>
        <begin position="341"/>
        <end position="360"/>
    </location>
</feature>
<evidence type="ECO:0000256" key="6">
    <source>
        <dbReference type="SAM" id="SignalP"/>
    </source>
</evidence>
<feature type="transmembrane region" description="Helical" evidence="5">
    <location>
        <begin position="191"/>
        <end position="213"/>
    </location>
</feature>
<keyword evidence="6" id="KW-0732">Signal</keyword>
<feature type="transmembrane region" description="Helical" evidence="5">
    <location>
        <begin position="124"/>
        <end position="142"/>
    </location>
</feature>
<reference evidence="7" key="1">
    <citation type="submission" date="2022-07" db="EMBL/GenBank/DDBJ databases">
        <title>Taxonomic analysis of Microcella humidisoli nov. sp., isolated from riverside soil.</title>
        <authorList>
            <person name="Molina K.M."/>
            <person name="Kim S.B."/>
        </authorList>
    </citation>
    <scope>NUCLEOTIDE SEQUENCE</scope>
    <source>
        <strain evidence="7">MMS21-STM10</strain>
    </source>
</reference>
<feature type="transmembrane region" description="Helical" evidence="5">
    <location>
        <begin position="149"/>
        <end position="171"/>
    </location>
</feature>
<evidence type="ECO:0000313" key="7">
    <source>
        <dbReference type="EMBL" id="UTT63592.1"/>
    </source>
</evidence>
<accession>A0ABY5FZN9</accession>
<feature type="transmembrane region" description="Helical" evidence="5">
    <location>
        <begin position="421"/>
        <end position="439"/>
    </location>
</feature>
<evidence type="ECO:0000256" key="4">
    <source>
        <dbReference type="ARBA" id="ARBA00023136"/>
    </source>
</evidence>
<dbReference type="PANTHER" id="PTHR47704">
    <property type="entry name" value="POTASSIUM TRANSPORTER KIMA"/>
    <property type="match status" value="1"/>
</dbReference>
<dbReference type="Pfam" id="PF13520">
    <property type="entry name" value="AA_permease_2"/>
    <property type="match status" value="1"/>
</dbReference>
<feature type="transmembrane region" description="Helical" evidence="5">
    <location>
        <begin position="43"/>
        <end position="62"/>
    </location>
</feature>
<evidence type="ECO:0000256" key="3">
    <source>
        <dbReference type="ARBA" id="ARBA00022989"/>
    </source>
</evidence>
<evidence type="ECO:0000256" key="5">
    <source>
        <dbReference type="SAM" id="Phobius"/>
    </source>
</evidence>
<feature type="signal peptide" evidence="6">
    <location>
        <begin position="1"/>
        <end position="20"/>
    </location>
</feature>
<dbReference type="Gene3D" id="1.20.1740.10">
    <property type="entry name" value="Amino acid/polyamine transporter I"/>
    <property type="match status" value="1"/>
</dbReference>
<dbReference type="EMBL" id="CP101497">
    <property type="protein sequence ID" value="UTT63592.1"/>
    <property type="molecule type" value="Genomic_DNA"/>
</dbReference>
<dbReference type="PIRSF" id="PIRSF006060">
    <property type="entry name" value="AA_transporter"/>
    <property type="match status" value="1"/>
</dbReference>
<protein>
    <submittedName>
        <fullName evidence="7">Amino acid permease</fullName>
    </submittedName>
</protein>